<dbReference type="InterPro" id="IPR001173">
    <property type="entry name" value="Glyco_trans_2-like"/>
</dbReference>
<dbReference type="EMBL" id="KJ778793">
    <property type="protein sequence ID" value="AIG62685.1"/>
    <property type="molecule type" value="Genomic_DNA"/>
</dbReference>
<dbReference type="Gene3D" id="3.90.550.10">
    <property type="entry name" value="Spore Coat Polysaccharide Biosynthesis Protein SpsA, Chain A"/>
    <property type="match status" value="1"/>
</dbReference>
<organism evidence="2">
    <name type="scientific">Escherichia coli</name>
    <dbReference type="NCBI Taxonomy" id="562"/>
    <lineage>
        <taxon>Bacteria</taxon>
        <taxon>Pseudomonadati</taxon>
        <taxon>Pseudomonadota</taxon>
        <taxon>Gammaproteobacteria</taxon>
        <taxon>Enterobacterales</taxon>
        <taxon>Enterobacteriaceae</taxon>
        <taxon>Escherichia</taxon>
    </lineage>
</organism>
<dbReference type="AlphaFoldDB" id="A0A0B4N3F3"/>
<dbReference type="GO" id="GO:0016758">
    <property type="term" value="F:hexosyltransferase activity"/>
    <property type="evidence" value="ECO:0007669"/>
    <property type="project" value="UniProtKB-ARBA"/>
</dbReference>
<dbReference type="SUPFAM" id="SSF53448">
    <property type="entry name" value="Nucleotide-diphospho-sugar transferases"/>
    <property type="match status" value="1"/>
</dbReference>
<dbReference type="PANTHER" id="PTHR22916">
    <property type="entry name" value="GLYCOSYLTRANSFERASE"/>
    <property type="match status" value="1"/>
</dbReference>
<evidence type="ECO:0000259" key="1">
    <source>
        <dbReference type="Pfam" id="PF00535"/>
    </source>
</evidence>
<dbReference type="Pfam" id="PF00535">
    <property type="entry name" value="Glycos_transf_2"/>
    <property type="match status" value="1"/>
</dbReference>
<dbReference type="PANTHER" id="PTHR22916:SF67">
    <property type="entry name" value="COLANIC ACID BIOSYNTHESIS GLYCOSYL TRANSFERASE WCAE-RELATED"/>
    <property type="match status" value="1"/>
</dbReference>
<dbReference type="RefSeq" id="WP_021562293.1">
    <property type="nucleotide sequence ID" value="NZ_BFYP01000039.1"/>
</dbReference>
<sequence>MILSIIIPSYNSAHLLLNTLESIRKQKCKRTDVEVIVVDGVSTDHTVDIVNKYGDIISDFICEKDEGIYDAMNKGIDVARGKFSYFIGAGDTLTDNILAEILPILTKYDGIVYGNVIRTKNNAIYDGEFSIIKLFRRNICHQAIFYHTDIIKALKYNTKYKVLADYHLNIILFSKFNIAKRYINFNIAYYDDLAQGFSQNNSDDAFISDYYRIICENYSLKYKLVLFCISIIRKIKKVIG</sequence>
<accession>A0A0B4N3F3</accession>
<reference evidence="2" key="1">
    <citation type="journal article" date="2016" name="PLoS ONE">
        <title>Comparison of O-Antigen Gene Clusters of All O-Serogroups of Escherichia coli and Proposal for Adopting a New Nomenclature for O-Typing.</title>
        <authorList>
            <person name="DebRoy C."/>
            <person name="Fratamico P.M."/>
            <person name="Yan X."/>
            <person name="Baranzoni G."/>
            <person name="Liu Y."/>
            <person name="Needleman D.S."/>
            <person name="Tebbs R."/>
            <person name="O'Connell C.D."/>
            <person name="Allred A."/>
            <person name="Swimley M."/>
            <person name="Mwangi M."/>
            <person name="Kapur V."/>
            <person name="Raygoza Garay J.A."/>
            <person name="Roberts E.L."/>
            <person name="Katani R."/>
        </authorList>
    </citation>
    <scope>NUCLEOTIDE SEQUENCE</scope>
    <source>
        <strain evidence="2">P 7a</strain>
    </source>
</reference>
<keyword evidence="2" id="KW-0808">Transferase</keyword>
<feature type="domain" description="Glycosyltransferase 2-like" evidence="1">
    <location>
        <begin position="4"/>
        <end position="128"/>
    </location>
</feature>
<dbReference type="InterPro" id="IPR029044">
    <property type="entry name" value="Nucleotide-diphossugar_trans"/>
</dbReference>
<name>A0A0B4N3F3_ECOLX</name>
<proteinExistence type="predicted"/>
<evidence type="ECO:0000313" key="2">
    <source>
        <dbReference type="EMBL" id="AIG62685.1"/>
    </source>
</evidence>
<protein>
    <submittedName>
        <fullName evidence="2">PGL/p-HBAD biosynthesis glycosyltransferase/MT3031</fullName>
    </submittedName>
</protein>